<dbReference type="WBParaSite" id="HNAJ_0001052401-mRNA-1">
    <property type="protein sequence ID" value="HNAJ_0001052401-mRNA-1"/>
    <property type="gene ID" value="HNAJ_0001052401"/>
</dbReference>
<gene>
    <name evidence="2" type="ORF">HNAJ_LOCUS10519</name>
</gene>
<reference evidence="4" key="1">
    <citation type="submission" date="2016-04" db="UniProtKB">
        <authorList>
            <consortium name="WormBaseParasite"/>
        </authorList>
    </citation>
    <scope>IDENTIFICATION</scope>
</reference>
<sequence>MVGNRKFREEYEKAKAILDTLPFSRFKICAERAHGFSFTFLSSDETCFCDVKVPVIYTNYPDSTITWTFTVNGEHEERYDRLYNGINCKDMNFTTQFQQIVIDMHTFGHHELPKEYKNIDPEFTDYYLKLIGPIKTKVDDMMFKHLEAEKQSEQELARWTDLFLEFLTKNYPPSRRKHPDEVLCIFHELGKHLSENFTTFLQERIMNQQQGKKINEDSPKPSSSKPKSPVAAAAAVTDAAVSETAKDGEHEKGDVSNPNQNS</sequence>
<dbReference type="Proteomes" id="UP000278807">
    <property type="component" value="Unassembled WGS sequence"/>
</dbReference>
<dbReference type="EMBL" id="UZAE01013089">
    <property type="protein sequence ID" value="VDO08129.1"/>
    <property type="molecule type" value="Genomic_DNA"/>
</dbReference>
<evidence type="ECO:0000313" key="3">
    <source>
        <dbReference type="Proteomes" id="UP000278807"/>
    </source>
</evidence>
<accession>A0A158QIY7</accession>
<keyword evidence="3" id="KW-1185">Reference proteome</keyword>
<feature type="compositionally biased region" description="Low complexity" evidence="1">
    <location>
        <begin position="220"/>
        <end position="243"/>
    </location>
</feature>
<proteinExistence type="predicted"/>
<feature type="region of interest" description="Disordered" evidence="1">
    <location>
        <begin position="208"/>
        <end position="262"/>
    </location>
</feature>
<dbReference type="AlphaFoldDB" id="A0A158QIY7"/>
<organism evidence="4">
    <name type="scientific">Rodentolepis nana</name>
    <name type="common">Dwarf tapeworm</name>
    <name type="synonym">Hymenolepis nana</name>
    <dbReference type="NCBI Taxonomy" id="102285"/>
    <lineage>
        <taxon>Eukaryota</taxon>
        <taxon>Metazoa</taxon>
        <taxon>Spiralia</taxon>
        <taxon>Lophotrochozoa</taxon>
        <taxon>Platyhelminthes</taxon>
        <taxon>Cestoda</taxon>
        <taxon>Eucestoda</taxon>
        <taxon>Cyclophyllidea</taxon>
        <taxon>Hymenolepididae</taxon>
        <taxon>Rodentolepis</taxon>
    </lineage>
</organism>
<protein>
    <submittedName>
        <fullName evidence="2 4">Uncharacterized protein</fullName>
    </submittedName>
</protein>
<feature type="compositionally biased region" description="Basic and acidic residues" evidence="1">
    <location>
        <begin position="244"/>
        <end position="254"/>
    </location>
</feature>
<name>A0A158QIY7_RODNA</name>
<evidence type="ECO:0000313" key="2">
    <source>
        <dbReference type="EMBL" id="VDO08129.1"/>
    </source>
</evidence>
<reference evidence="2 3" key="2">
    <citation type="submission" date="2018-11" db="EMBL/GenBank/DDBJ databases">
        <authorList>
            <consortium name="Pathogen Informatics"/>
        </authorList>
    </citation>
    <scope>NUCLEOTIDE SEQUENCE [LARGE SCALE GENOMIC DNA]</scope>
</reference>
<dbReference type="OrthoDB" id="10623357at2759"/>
<evidence type="ECO:0000313" key="4">
    <source>
        <dbReference type="WBParaSite" id="HNAJ_0001052401-mRNA-1"/>
    </source>
</evidence>
<evidence type="ECO:0000256" key="1">
    <source>
        <dbReference type="SAM" id="MobiDB-lite"/>
    </source>
</evidence>